<dbReference type="STRING" id="451379.A0A0N5ACB0"/>
<protein>
    <submittedName>
        <fullName evidence="2">TerB_C domain-containing protein</fullName>
    </submittedName>
</protein>
<dbReference type="PANTHER" id="PTHR21523">
    <property type="match status" value="1"/>
</dbReference>
<reference evidence="2" key="1">
    <citation type="submission" date="2017-02" db="UniProtKB">
        <authorList>
            <consortium name="WormBaseParasite"/>
        </authorList>
    </citation>
    <scope>IDENTIFICATION</scope>
</reference>
<proteinExistence type="predicted"/>
<dbReference type="PANTHER" id="PTHR21523:SF44">
    <property type="entry name" value="MLT-TEN (MLT-10) RELATED"/>
    <property type="match status" value="1"/>
</dbReference>
<dbReference type="InterPro" id="IPR006954">
    <property type="entry name" value="Mlt-10-like"/>
</dbReference>
<evidence type="ECO:0000313" key="2">
    <source>
        <dbReference type="WBParaSite" id="SMUV_0000178601-mRNA-1"/>
    </source>
</evidence>
<accession>A0A0N5ACB0</accession>
<organism evidence="1 2">
    <name type="scientific">Syphacia muris</name>
    <dbReference type="NCBI Taxonomy" id="451379"/>
    <lineage>
        <taxon>Eukaryota</taxon>
        <taxon>Metazoa</taxon>
        <taxon>Ecdysozoa</taxon>
        <taxon>Nematoda</taxon>
        <taxon>Chromadorea</taxon>
        <taxon>Rhabditida</taxon>
        <taxon>Spirurina</taxon>
        <taxon>Oxyuridomorpha</taxon>
        <taxon>Oxyuroidea</taxon>
        <taxon>Oxyuridae</taxon>
        <taxon>Syphacia</taxon>
    </lineage>
</organism>
<dbReference type="WBParaSite" id="SMUV_0000178601-mRNA-1">
    <property type="protein sequence ID" value="SMUV_0000178601-mRNA-1"/>
    <property type="gene ID" value="SMUV_0000178601"/>
</dbReference>
<dbReference type="AlphaFoldDB" id="A0A0N5ACB0"/>
<dbReference type="Proteomes" id="UP000046393">
    <property type="component" value="Unplaced"/>
</dbReference>
<dbReference type="Pfam" id="PF04870">
    <property type="entry name" value="Moulting_cycle"/>
    <property type="match status" value="2"/>
</dbReference>
<evidence type="ECO:0000313" key="1">
    <source>
        <dbReference type="Proteomes" id="UP000046393"/>
    </source>
</evidence>
<sequence length="295" mass="33471">MTCGVCLTSQLAEVAQAYHALLQMARLIWAVTKGDQKKTDWASVHKKLLKFKKNVEDLRKLPGAEIYYRRLYSIVSNRKGSRRIKKETKPYPDFFTMTNSLVDALRGTESGTEGTNIKLLSPRIAPLMPDRIPSTRRLLSPSVFSFYNEDTPDNIASIPNILEKTGLSDEDKNVVMNLIMSFSGADAALNKTLEALRQLNFFGLDNELFEATKSLNGLFKRVEKSFSKEQQSDIDLKGYAFLEKSQIAELIRGHNVSDPMDVGFDLERYGSLTNEQRHEALWNKIEQIAQNKSRV</sequence>
<name>A0A0N5ACB0_9BILA</name>
<keyword evidence="1" id="KW-1185">Reference proteome</keyword>